<sequence>MIIVAVFLDNIDREQASHFRENREPFSKTFLATCFGELLLYHRSVVLEASSRPEARLLRVSRSVGDGRRYLANSDQR</sequence>
<dbReference type="Proteomes" id="UP000518266">
    <property type="component" value="Unassembled WGS sequence"/>
</dbReference>
<reference evidence="1 2" key="1">
    <citation type="submission" date="2020-03" db="EMBL/GenBank/DDBJ databases">
        <title>Dissostichus mawsoni Genome sequencing and assembly.</title>
        <authorList>
            <person name="Park H."/>
        </authorList>
    </citation>
    <scope>NUCLEOTIDE SEQUENCE [LARGE SCALE GENOMIC DNA]</scope>
    <source>
        <strain evidence="1">DM0001</strain>
        <tissue evidence="1">Muscle</tissue>
    </source>
</reference>
<evidence type="ECO:0000313" key="1">
    <source>
        <dbReference type="EMBL" id="KAF3850195.1"/>
    </source>
</evidence>
<organism evidence="1 2">
    <name type="scientific">Dissostichus mawsoni</name>
    <name type="common">Antarctic cod</name>
    <dbReference type="NCBI Taxonomy" id="36200"/>
    <lineage>
        <taxon>Eukaryota</taxon>
        <taxon>Metazoa</taxon>
        <taxon>Chordata</taxon>
        <taxon>Craniata</taxon>
        <taxon>Vertebrata</taxon>
        <taxon>Euteleostomi</taxon>
        <taxon>Actinopterygii</taxon>
        <taxon>Neopterygii</taxon>
        <taxon>Teleostei</taxon>
        <taxon>Neoteleostei</taxon>
        <taxon>Acanthomorphata</taxon>
        <taxon>Eupercaria</taxon>
        <taxon>Perciformes</taxon>
        <taxon>Notothenioidei</taxon>
        <taxon>Nototheniidae</taxon>
        <taxon>Dissostichus</taxon>
    </lineage>
</organism>
<keyword evidence="2" id="KW-1185">Reference proteome</keyword>
<name>A0A7J5YL57_DISMA</name>
<dbReference type="EMBL" id="JAAKFY010000011">
    <property type="protein sequence ID" value="KAF3850195.1"/>
    <property type="molecule type" value="Genomic_DNA"/>
</dbReference>
<dbReference type="AlphaFoldDB" id="A0A7J5YL57"/>
<protein>
    <submittedName>
        <fullName evidence="1">Uncharacterized protein</fullName>
    </submittedName>
</protein>
<proteinExistence type="predicted"/>
<evidence type="ECO:0000313" key="2">
    <source>
        <dbReference type="Proteomes" id="UP000518266"/>
    </source>
</evidence>
<gene>
    <name evidence="1" type="ORF">F7725_019914</name>
</gene>
<accession>A0A7J5YL57</accession>
<comment type="caution">
    <text evidence="1">The sequence shown here is derived from an EMBL/GenBank/DDBJ whole genome shotgun (WGS) entry which is preliminary data.</text>
</comment>